<dbReference type="GO" id="GO:0016788">
    <property type="term" value="F:hydrolase activity, acting on ester bonds"/>
    <property type="evidence" value="ECO:0007669"/>
    <property type="project" value="InterPro"/>
</dbReference>
<dbReference type="CDD" id="cd01846">
    <property type="entry name" value="fatty_acyltransferase_like"/>
    <property type="match status" value="1"/>
</dbReference>
<evidence type="ECO:0000256" key="3">
    <source>
        <dbReference type="SAM" id="SignalP"/>
    </source>
</evidence>
<dbReference type="InterPro" id="IPR050592">
    <property type="entry name" value="GDSL_lipolytic_enzyme"/>
</dbReference>
<protein>
    <submittedName>
        <fullName evidence="5">Carbohydrate esterase family 16</fullName>
    </submittedName>
</protein>
<dbReference type="AlphaFoldDB" id="A0A286UUQ7"/>
<dbReference type="GO" id="GO:0005975">
    <property type="term" value="P:carbohydrate metabolic process"/>
    <property type="evidence" value="ECO:0007669"/>
    <property type="project" value="InterPro"/>
</dbReference>
<keyword evidence="6" id="KW-1185">Reference proteome</keyword>
<feature type="compositionally biased region" description="Low complexity" evidence="2">
    <location>
        <begin position="59"/>
        <end position="73"/>
    </location>
</feature>
<accession>A0A286UUQ7</accession>
<dbReference type="Gene3D" id="3.40.50.1110">
    <property type="entry name" value="SGNH hydrolase"/>
    <property type="match status" value="1"/>
</dbReference>
<feature type="signal peptide" evidence="3">
    <location>
        <begin position="1"/>
        <end position="21"/>
    </location>
</feature>
<dbReference type="STRING" id="2282107.A0A286UUQ7"/>
<dbReference type="SUPFAM" id="SSF52266">
    <property type="entry name" value="SGNH hydrolase"/>
    <property type="match status" value="1"/>
</dbReference>
<dbReference type="OrthoDB" id="1600564at2759"/>
<dbReference type="InterPro" id="IPR001087">
    <property type="entry name" value="GDSL"/>
</dbReference>
<evidence type="ECO:0000259" key="4">
    <source>
        <dbReference type="PROSITE" id="PS51164"/>
    </source>
</evidence>
<dbReference type="GO" id="GO:0005576">
    <property type="term" value="C:extracellular region"/>
    <property type="evidence" value="ECO:0007669"/>
    <property type="project" value="InterPro"/>
</dbReference>
<dbReference type="PROSITE" id="PS00562">
    <property type="entry name" value="CBM1_1"/>
    <property type="match status" value="1"/>
</dbReference>
<dbReference type="InterPro" id="IPR000254">
    <property type="entry name" value="CBD"/>
</dbReference>
<feature type="region of interest" description="Disordered" evidence="2">
    <location>
        <begin position="59"/>
        <end position="80"/>
    </location>
</feature>
<dbReference type="SUPFAM" id="SSF57180">
    <property type="entry name" value="Cellulose-binding domain"/>
    <property type="match status" value="1"/>
</dbReference>
<dbReference type="Proteomes" id="UP000217199">
    <property type="component" value="Unassembled WGS sequence"/>
</dbReference>
<feature type="domain" description="CBM1" evidence="4">
    <location>
        <begin position="21"/>
        <end position="57"/>
    </location>
</feature>
<organism evidence="5 6">
    <name type="scientific">Pyrrhoderma noxium</name>
    <dbReference type="NCBI Taxonomy" id="2282107"/>
    <lineage>
        <taxon>Eukaryota</taxon>
        <taxon>Fungi</taxon>
        <taxon>Dikarya</taxon>
        <taxon>Basidiomycota</taxon>
        <taxon>Agaricomycotina</taxon>
        <taxon>Agaricomycetes</taxon>
        <taxon>Hymenochaetales</taxon>
        <taxon>Hymenochaetaceae</taxon>
        <taxon>Pyrrhoderma</taxon>
    </lineage>
</organism>
<evidence type="ECO:0000313" key="5">
    <source>
        <dbReference type="EMBL" id="PAV23185.1"/>
    </source>
</evidence>
<proteinExistence type="predicted"/>
<dbReference type="PANTHER" id="PTHR45642">
    <property type="entry name" value="GDSL ESTERASE/LIPASE EXL3"/>
    <property type="match status" value="1"/>
</dbReference>
<feature type="chain" id="PRO_5013756548" evidence="3">
    <location>
        <begin position="22"/>
        <end position="369"/>
    </location>
</feature>
<dbReference type="PANTHER" id="PTHR45642:SF139">
    <property type="entry name" value="SGNH HYDROLASE-TYPE ESTERASE DOMAIN-CONTAINING PROTEIN"/>
    <property type="match status" value="1"/>
</dbReference>
<name>A0A286UUQ7_9AGAM</name>
<gene>
    <name evidence="5" type="ORF">PNOK_0025300</name>
</gene>
<evidence type="ECO:0000256" key="1">
    <source>
        <dbReference type="ARBA" id="ARBA00022729"/>
    </source>
</evidence>
<evidence type="ECO:0000256" key="2">
    <source>
        <dbReference type="SAM" id="MobiDB-lite"/>
    </source>
</evidence>
<dbReference type="InterPro" id="IPR035971">
    <property type="entry name" value="CBD_sf"/>
</dbReference>
<dbReference type="GO" id="GO:0030248">
    <property type="term" value="F:cellulose binding"/>
    <property type="evidence" value="ECO:0007669"/>
    <property type="project" value="InterPro"/>
</dbReference>
<reference evidence="5 6" key="1">
    <citation type="journal article" date="2017" name="Mol. Ecol.">
        <title>Comparative and population genomic landscape of Phellinus noxius: A hypervariable fungus causing root rot in trees.</title>
        <authorList>
            <person name="Chung C.L."/>
            <person name="Lee T.J."/>
            <person name="Akiba M."/>
            <person name="Lee H.H."/>
            <person name="Kuo T.H."/>
            <person name="Liu D."/>
            <person name="Ke H.M."/>
            <person name="Yokoi T."/>
            <person name="Roa M.B."/>
            <person name="Lu M.J."/>
            <person name="Chang Y.Y."/>
            <person name="Ann P.J."/>
            <person name="Tsai J.N."/>
            <person name="Chen C.Y."/>
            <person name="Tzean S.S."/>
            <person name="Ota Y."/>
            <person name="Hattori T."/>
            <person name="Sahashi N."/>
            <person name="Liou R.F."/>
            <person name="Kikuchi T."/>
            <person name="Tsai I.J."/>
        </authorList>
    </citation>
    <scope>NUCLEOTIDE SEQUENCE [LARGE SCALE GENOMIC DNA]</scope>
    <source>
        <strain evidence="5 6">FFPRI411160</strain>
    </source>
</reference>
<dbReference type="Pfam" id="PF00657">
    <property type="entry name" value="Lipase_GDSL"/>
    <property type="match status" value="1"/>
</dbReference>
<sequence length="369" mass="39582">MNSFSLLLATGLFASIASTSAQQTIWGQCGGIGWTGATTCVSGAVCTELNDYYSQCLPSSESSSTPVSTTTSEAGAPSSTPPADVNFWFSFGDSYTQTGFDPTGVLPTVGNPLGNPTYPGYTAVGGTNWIDVDTVTFNNSLILTYNYAYGGATIDASLVQPFEPTVLSMTDQVNQFLNGTAKKPTTAPWTSEDSLFSFWIGINDLGNSYYESGDRDAFSDTLLDAYFALVQKIYPTFFNIFIFDHLNPSAVGGRNFLFINVPPTDRSPLMLAQSTDAQSLLKTVIAGYNSKLADRASQLEANNTGVKTWVWDSNSAFSLILDNPTVFGFTDATSYGGTDDFWGNNLHPSSAAHTIFGKNISTTLTGTRW</sequence>
<dbReference type="SMART" id="SM00236">
    <property type="entry name" value="fCBD"/>
    <property type="match status" value="1"/>
</dbReference>
<dbReference type="InterPro" id="IPR036514">
    <property type="entry name" value="SGNH_hydro_sf"/>
</dbReference>
<comment type="caution">
    <text evidence="5">The sequence shown here is derived from an EMBL/GenBank/DDBJ whole genome shotgun (WGS) entry which is preliminary data.</text>
</comment>
<dbReference type="PROSITE" id="PS51164">
    <property type="entry name" value="CBM1_2"/>
    <property type="match status" value="1"/>
</dbReference>
<dbReference type="Pfam" id="PF00734">
    <property type="entry name" value="CBM_1"/>
    <property type="match status" value="1"/>
</dbReference>
<dbReference type="EMBL" id="NBII01000001">
    <property type="protein sequence ID" value="PAV23185.1"/>
    <property type="molecule type" value="Genomic_DNA"/>
</dbReference>
<dbReference type="InParanoid" id="A0A286UUQ7"/>
<keyword evidence="1 3" id="KW-0732">Signal</keyword>
<evidence type="ECO:0000313" key="6">
    <source>
        <dbReference type="Proteomes" id="UP000217199"/>
    </source>
</evidence>